<accession>A0ABY8U3G5</accession>
<protein>
    <recommendedName>
        <fullName evidence="10">FYVE-type domain-containing protein</fullName>
    </recommendedName>
</protein>
<evidence type="ECO:0000259" key="6">
    <source>
        <dbReference type="PROSITE" id="PS50089"/>
    </source>
</evidence>
<dbReference type="InterPro" id="IPR000306">
    <property type="entry name" value="Znf_FYVE"/>
</dbReference>
<dbReference type="SUPFAM" id="SSF57850">
    <property type="entry name" value="RING/U-box"/>
    <property type="match status" value="1"/>
</dbReference>
<dbReference type="SMART" id="SM00184">
    <property type="entry name" value="RING"/>
    <property type="match status" value="1"/>
</dbReference>
<dbReference type="InterPro" id="IPR001841">
    <property type="entry name" value="Znf_RING"/>
</dbReference>
<keyword evidence="1" id="KW-0479">Metal-binding</keyword>
<dbReference type="Pfam" id="PF01363">
    <property type="entry name" value="FYVE"/>
    <property type="match status" value="1"/>
</dbReference>
<proteinExistence type="predicted"/>
<feature type="domain" description="FYVE-type" evidence="7">
    <location>
        <begin position="120"/>
        <end position="182"/>
    </location>
</feature>
<keyword evidence="9" id="KW-1185">Reference proteome</keyword>
<dbReference type="Gene3D" id="3.40.50.1110">
    <property type="entry name" value="SGNH hydrolase"/>
    <property type="match status" value="1"/>
</dbReference>
<evidence type="ECO:0000256" key="5">
    <source>
        <dbReference type="SAM" id="MobiDB-lite"/>
    </source>
</evidence>
<evidence type="ECO:0000313" key="9">
    <source>
        <dbReference type="Proteomes" id="UP001244341"/>
    </source>
</evidence>
<gene>
    <name evidence="8" type="ORF">OEZ85_012727</name>
</gene>
<dbReference type="Pfam" id="PF13472">
    <property type="entry name" value="Lipase_GDSL_2"/>
    <property type="match status" value="1"/>
</dbReference>
<feature type="region of interest" description="Disordered" evidence="5">
    <location>
        <begin position="478"/>
        <end position="529"/>
    </location>
</feature>
<dbReference type="PROSITE" id="PS50089">
    <property type="entry name" value="ZF_RING_2"/>
    <property type="match status" value="1"/>
</dbReference>
<dbReference type="PANTHER" id="PTHR15629">
    <property type="entry name" value="SH3YL1 PROTEIN"/>
    <property type="match status" value="1"/>
</dbReference>
<keyword evidence="2 4" id="KW-0863">Zinc-finger</keyword>
<feature type="region of interest" description="Disordered" evidence="5">
    <location>
        <begin position="620"/>
        <end position="658"/>
    </location>
</feature>
<feature type="compositionally biased region" description="Low complexity" evidence="5">
    <location>
        <begin position="478"/>
        <end position="513"/>
    </location>
</feature>
<dbReference type="SMART" id="SM00064">
    <property type="entry name" value="FYVE"/>
    <property type="match status" value="1"/>
</dbReference>
<dbReference type="InterPro" id="IPR036514">
    <property type="entry name" value="SGNH_hydro_sf"/>
</dbReference>
<dbReference type="InterPro" id="IPR018957">
    <property type="entry name" value="Znf_C3HC4_RING-type"/>
</dbReference>
<dbReference type="PANTHER" id="PTHR15629:SF2">
    <property type="entry name" value="SH3 DOMAIN-CONTAINING YSC84-LIKE PROTEIN 1"/>
    <property type="match status" value="1"/>
</dbReference>
<dbReference type="SUPFAM" id="SSF52266">
    <property type="entry name" value="SGNH hydrolase"/>
    <property type="match status" value="1"/>
</dbReference>
<dbReference type="InterPro" id="IPR013083">
    <property type="entry name" value="Znf_RING/FYVE/PHD"/>
</dbReference>
<dbReference type="Pfam" id="PF00097">
    <property type="entry name" value="zf-C3HC4"/>
    <property type="match status" value="1"/>
</dbReference>
<dbReference type="InterPro" id="IPR051702">
    <property type="entry name" value="SH3_domain_YSC84-like"/>
</dbReference>
<dbReference type="Proteomes" id="UP001244341">
    <property type="component" value="Chromosome 7b"/>
</dbReference>
<sequence length="912" mass="96812">MDLGASADSLPICPVCCDLLGRYGGPSTLPCGHNGCLDCFAHVQSRNAFCPLCRAPFDPQQQLACNHELKDLINMANSMFMDDNTKEEGWEAFPTAKLMAAHYASERDVVLMEPPQWLPDSYASHCGTCQLPFKPLLRLRHHCRLCGKLFCHGCSSKQLLLPPRFKERDPQRVCGMCASLLEPLQPFLVGATAASVQPPVHDALDAVSLRSWLNSPWAGSMAGELYKAANILRKFNEAIRLEPERGIPAQLLAGARGLALLSVVRLGAGWSCTAGTGIVVSRQRSGAWSAPCAAACYGLGWGLQLGGELTDVLLVLKTDEAVRAFASGSTIGLGGSVGLALGPVGRSAEASFRVGSIAARGSVVGYSCSQGAFVGASLEGSVTCARDAVNKKFYGYAVSAGQLADKPPPAAAAAAPASKHTAAQPLQQQQDFTALLQPATPEQGTAPAGFEQQQQQPPVFEQPITEQPVEQQLALEQQVAAADQDAPAAPAAHTAAAPAPPTKSSAANDAEAEATAKSKDFDSWNTSPTCSYPKTAANVNLDKLGRPWGFDGATKQSCTFKDASAAAAGTISWDAAKDCPYQLTDSNALPDSHGRLWGYDGVARQSCAFKSQTLPAAKSENGATSAAAAAATAGPPPGHRMSQITDLQQQQQPGSGGYCIPVQRRASFHVLAAGDSITQGSVPSRGFNYPYAIKLEELLRKKLGPRTRAIDAGLGGGGIYQTGFNIQKRFPEFYREQLAFRQWDVAVIMIGINDLLRGGTPAAEIMAGLQPLLDETLAKGIPVVSIPPFAAPGFVAETDSKEAERKKMAELLKAAAAARAAATGGQGPQIWVLDLQAGPLDFYKMSPEERSRWLDDGLHMTQFAYEQLGQYVYDEVMSHLCNLPQLGLLDYAQVSAQEASYSIWRNAARARP</sequence>
<evidence type="ECO:0000256" key="4">
    <source>
        <dbReference type="PROSITE-ProRule" id="PRU00175"/>
    </source>
</evidence>
<feature type="region of interest" description="Disordered" evidence="5">
    <location>
        <begin position="405"/>
        <end position="425"/>
    </location>
</feature>
<dbReference type="CDD" id="cd00229">
    <property type="entry name" value="SGNH_hydrolase"/>
    <property type="match status" value="1"/>
</dbReference>
<evidence type="ECO:0008006" key="10">
    <source>
        <dbReference type="Google" id="ProtNLM"/>
    </source>
</evidence>
<dbReference type="PROSITE" id="PS50178">
    <property type="entry name" value="ZF_FYVE"/>
    <property type="match status" value="1"/>
</dbReference>
<organism evidence="8 9">
    <name type="scientific">Tetradesmus obliquus</name>
    <name type="common">Green alga</name>
    <name type="synonym">Acutodesmus obliquus</name>
    <dbReference type="NCBI Taxonomy" id="3088"/>
    <lineage>
        <taxon>Eukaryota</taxon>
        <taxon>Viridiplantae</taxon>
        <taxon>Chlorophyta</taxon>
        <taxon>core chlorophytes</taxon>
        <taxon>Chlorophyceae</taxon>
        <taxon>CS clade</taxon>
        <taxon>Sphaeropleales</taxon>
        <taxon>Scenedesmaceae</taxon>
        <taxon>Tetradesmus</taxon>
    </lineage>
</organism>
<keyword evidence="3" id="KW-0862">Zinc</keyword>
<evidence type="ECO:0000256" key="2">
    <source>
        <dbReference type="ARBA" id="ARBA00022771"/>
    </source>
</evidence>
<dbReference type="EMBL" id="CP126214">
    <property type="protein sequence ID" value="WIA15988.1"/>
    <property type="molecule type" value="Genomic_DNA"/>
</dbReference>
<dbReference type="Gene3D" id="3.30.40.10">
    <property type="entry name" value="Zinc/RING finger domain, C3HC4 (zinc finger)"/>
    <property type="match status" value="2"/>
</dbReference>
<dbReference type="SUPFAM" id="SSF57903">
    <property type="entry name" value="FYVE/PHD zinc finger"/>
    <property type="match status" value="1"/>
</dbReference>
<feature type="compositionally biased region" description="Polar residues" evidence="5">
    <location>
        <begin position="642"/>
        <end position="653"/>
    </location>
</feature>
<dbReference type="Pfam" id="PF04366">
    <property type="entry name" value="Ysc84"/>
    <property type="match status" value="1"/>
</dbReference>
<evidence type="ECO:0000256" key="3">
    <source>
        <dbReference type="ARBA" id="ARBA00022833"/>
    </source>
</evidence>
<dbReference type="InterPro" id="IPR013830">
    <property type="entry name" value="SGNH_hydro"/>
</dbReference>
<feature type="compositionally biased region" description="Low complexity" evidence="5">
    <location>
        <begin position="620"/>
        <end position="633"/>
    </location>
</feature>
<evidence type="ECO:0000256" key="1">
    <source>
        <dbReference type="ARBA" id="ARBA00022723"/>
    </source>
</evidence>
<evidence type="ECO:0000313" key="8">
    <source>
        <dbReference type="EMBL" id="WIA15988.1"/>
    </source>
</evidence>
<evidence type="ECO:0000259" key="7">
    <source>
        <dbReference type="PROSITE" id="PS50178"/>
    </source>
</evidence>
<name>A0ABY8U3G5_TETOB</name>
<dbReference type="InterPro" id="IPR017455">
    <property type="entry name" value="Znf_FYVE-rel"/>
</dbReference>
<dbReference type="InterPro" id="IPR007461">
    <property type="entry name" value="Ysc84_actin-binding"/>
</dbReference>
<feature type="domain" description="RING-type" evidence="6">
    <location>
        <begin position="13"/>
        <end position="54"/>
    </location>
</feature>
<reference evidence="8 9" key="1">
    <citation type="submission" date="2023-05" db="EMBL/GenBank/DDBJ databases">
        <title>A 100% complete, gapless, phased diploid assembly of the Scenedesmus obliquus UTEX 3031 genome.</title>
        <authorList>
            <person name="Biondi T.C."/>
            <person name="Hanschen E.R."/>
            <person name="Kwon T."/>
            <person name="Eng W."/>
            <person name="Kruse C.P.S."/>
            <person name="Koehler S.I."/>
            <person name="Kunde Y."/>
            <person name="Gleasner C.D."/>
            <person name="You Mak K.T."/>
            <person name="Polle J."/>
            <person name="Hovde B.T."/>
            <person name="Starkenburg S.R."/>
        </authorList>
    </citation>
    <scope>NUCLEOTIDE SEQUENCE [LARGE SCALE GENOMIC DNA]</scope>
    <source>
        <strain evidence="8 9">DOE0152z</strain>
    </source>
</reference>
<dbReference type="InterPro" id="IPR011011">
    <property type="entry name" value="Znf_FYVE_PHD"/>
</dbReference>